<accession>A0A3L6SD42</accession>
<evidence type="ECO:0000313" key="6">
    <source>
        <dbReference type="EMBL" id="RLN18464.1"/>
    </source>
</evidence>
<dbReference type="InterPro" id="IPR051103">
    <property type="entry name" value="Plant_metabolite_P450s"/>
</dbReference>
<dbReference type="STRING" id="4540.A0A3L6SD42"/>
<evidence type="ECO:0000256" key="2">
    <source>
        <dbReference type="ARBA" id="ARBA00022692"/>
    </source>
</evidence>
<dbReference type="PANTHER" id="PTHR24298">
    <property type="entry name" value="FLAVONOID 3'-MONOOXYGENASE-RELATED"/>
    <property type="match status" value="1"/>
</dbReference>
<evidence type="ECO:0000256" key="4">
    <source>
        <dbReference type="ARBA" id="ARBA00022989"/>
    </source>
</evidence>
<dbReference type="SUPFAM" id="SSF48264">
    <property type="entry name" value="Cytochrome P450"/>
    <property type="match status" value="1"/>
</dbReference>
<dbReference type="Gene3D" id="1.10.630.10">
    <property type="entry name" value="Cytochrome P450"/>
    <property type="match status" value="1"/>
</dbReference>
<keyword evidence="2" id="KW-0812">Transmembrane</keyword>
<dbReference type="OrthoDB" id="1055148at2759"/>
<dbReference type="InterPro" id="IPR036396">
    <property type="entry name" value="Cyt_P450_sf"/>
</dbReference>
<organism evidence="6 7">
    <name type="scientific">Panicum miliaceum</name>
    <name type="common">Proso millet</name>
    <name type="synonym">Broomcorn millet</name>
    <dbReference type="NCBI Taxonomy" id="4540"/>
    <lineage>
        <taxon>Eukaryota</taxon>
        <taxon>Viridiplantae</taxon>
        <taxon>Streptophyta</taxon>
        <taxon>Embryophyta</taxon>
        <taxon>Tracheophyta</taxon>
        <taxon>Spermatophyta</taxon>
        <taxon>Magnoliopsida</taxon>
        <taxon>Liliopsida</taxon>
        <taxon>Poales</taxon>
        <taxon>Poaceae</taxon>
        <taxon>PACMAD clade</taxon>
        <taxon>Panicoideae</taxon>
        <taxon>Panicodae</taxon>
        <taxon>Paniceae</taxon>
        <taxon>Panicinae</taxon>
        <taxon>Panicum</taxon>
        <taxon>Panicum sect. Panicum</taxon>
    </lineage>
</organism>
<dbReference type="GO" id="GO:0005506">
    <property type="term" value="F:iron ion binding"/>
    <property type="evidence" value="ECO:0007669"/>
    <property type="project" value="InterPro"/>
</dbReference>
<dbReference type="PANTHER" id="PTHR24298:SF914">
    <property type="entry name" value="OS10G0513400 PROTEIN"/>
    <property type="match status" value="1"/>
</dbReference>
<gene>
    <name evidence="6" type="ORF">C2845_PM02G09580</name>
</gene>
<dbReference type="Proteomes" id="UP000275267">
    <property type="component" value="Unassembled WGS sequence"/>
</dbReference>
<keyword evidence="4" id="KW-1133">Transmembrane helix</keyword>
<evidence type="ECO:0000256" key="1">
    <source>
        <dbReference type="ARBA" id="ARBA00004167"/>
    </source>
</evidence>
<dbReference type="GO" id="GO:0016709">
    <property type="term" value="F:oxidoreductase activity, acting on paired donors, with incorporation or reduction of molecular oxygen, NAD(P)H as one donor, and incorporation of one atom of oxygen"/>
    <property type="evidence" value="ECO:0007669"/>
    <property type="project" value="TreeGrafter"/>
</dbReference>
<evidence type="ECO:0000256" key="3">
    <source>
        <dbReference type="ARBA" id="ARBA00022723"/>
    </source>
</evidence>
<comment type="caution">
    <text evidence="6">The sequence shown here is derived from an EMBL/GenBank/DDBJ whole genome shotgun (WGS) entry which is preliminary data.</text>
</comment>
<dbReference type="EMBL" id="PQIB02000005">
    <property type="protein sequence ID" value="RLN18464.1"/>
    <property type="molecule type" value="Genomic_DNA"/>
</dbReference>
<protein>
    <submittedName>
        <fullName evidence="6">Cytochrome P450 89A2-like</fullName>
    </submittedName>
</protein>
<proteinExistence type="predicted"/>
<name>A0A3L6SD42_PANMI</name>
<evidence type="ECO:0000313" key="7">
    <source>
        <dbReference type="Proteomes" id="UP000275267"/>
    </source>
</evidence>
<reference evidence="7" key="1">
    <citation type="journal article" date="2019" name="Nat. Commun.">
        <title>The genome of broomcorn millet.</title>
        <authorList>
            <person name="Zou C."/>
            <person name="Miki D."/>
            <person name="Li D."/>
            <person name="Tang Q."/>
            <person name="Xiao L."/>
            <person name="Rajput S."/>
            <person name="Deng P."/>
            <person name="Jia W."/>
            <person name="Huang R."/>
            <person name="Zhang M."/>
            <person name="Sun Y."/>
            <person name="Hu J."/>
            <person name="Fu X."/>
            <person name="Schnable P.S."/>
            <person name="Li F."/>
            <person name="Zhang H."/>
            <person name="Feng B."/>
            <person name="Zhu X."/>
            <person name="Liu R."/>
            <person name="Schnable J.C."/>
            <person name="Zhu J.-K."/>
            <person name="Zhang H."/>
        </authorList>
    </citation>
    <scope>NUCLEOTIDE SEQUENCE [LARGE SCALE GENOMIC DNA]</scope>
</reference>
<dbReference type="GO" id="GO:0020037">
    <property type="term" value="F:heme binding"/>
    <property type="evidence" value="ECO:0007669"/>
    <property type="project" value="InterPro"/>
</dbReference>
<sequence>MGTPLLLLVALLLLLLPLVVVLLAHRGARKGKNGGRLPPGPLAVPFLGRLGRAPRRSSGAALADRPAPARAFLGETGCTVSRAGYGPVWRLLRRNLVAGTLHPSRARLFAPARAWARRVLVGKLRAPEAPPRVMEELRCATSSLLVLMCFGERLSEPAVRDVAAAQRNLVLFAAHHAHVFAFCPAVTKRLFRRRLRMGLAARRRQKEVFMPLIDARRERKKQVDKGGGAVALTNKAPTAFEHSYVDTLFDIKLPGEEGCRLTDDELVSLC</sequence>
<keyword evidence="5" id="KW-0472">Membrane</keyword>
<evidence type="ECO:0000256" key="5">
    <source>
        <dbReference type="ARBA" id="ARBA00023136"/>
    </source>
</evidence>
<dbReference type="AlphaFoldDB" id="A0A3L6SD42"/>
<keyword evidence="7" id="KW-1185">Reference proteome</keyword>
<dbReference type="GO" id="GO:0016020">
    <property type="term" value="C:membrane"/>
    <property type="evidence" value="ECO:0007669"/>
    <property type="project" value="UniProtKB-SubCell"/>
</dbReference>
<keyword evidence="3" id="KW-0479">Metal-binding</keyword>
<comment type="subcellular location">
    <subcellularLocation>
        <location evidence="1">Membrane</location>
        <topology evidence="1">Single-pass membrane protein</topology>
    </subcellularLocation>
</comment>